<keyword evidence="2" id="KW-0677">Repeat</keyword>
<evidence type="ECO:0000256" key="4">
    <source>
        <dbReference type="ARBA" id="ARBA00022833"/>
    </source>
</evidence>
<feature type="domain" description="C3H1-type" evidence="7">
    <location>
        <begin position="14"/>
        <end position="41"/>
    </location>
</feature>
<evidence type="ECO:0000259" key="7">
    <source>
        <dbReference type="PROSITE" id="PS50103"/>
    </source>
</evidence>
<dbReference type="EMBL" id="CAMXCT030005335">
    <property type="protein sequence ID" value="CAL4799414.1"/>
    <property type="molecule type" value="Genomic_DNA"/>
</dbReference>
<evidence type="ECO:0000313" key="10">
    <source>
        <dbReference type="Proteomes" id="UP001152797"/>
    </source>
</evidence>
<feature type="zinc finger region" description="C3H1-type" evidence="5">
    <location>
        <begin position="84"/>
        <end position="111"/>
    </location>
</feature>
<dbReference type="EMBL" id="CAMXCT010005335">
    <property type="protein sequence ID" value="CAI4012102.1"/>
    <property type="molecule type" value="Genomic_DNA"/>
</dbReference>
<evidence type="ECO:0000256" key="6">
    <source>
        <dbReference type="SAM" id="MobiDB-lite"/>
    </source>
</evidence>
<dbReference type="EMBL" id="CAMXCT020005335">
    <property type="protein sequence ID" value="CAL1165477.1"/>
    <property type="molecule type" value="Genomic_DNA"/>
</dbReference>
<accession>A0A9P1GJ09</accession>
<name>A0A9P1GJ09_9DINO</name>
<feature type="region of interest" description="Disordered" evidence="6">
    <location>
        <begin position="113"/>
        <end position="151"/>
    </location>
</feature>
<protein>
    <submittedName>
        <fullName evidence="9">Protein MEI2-like 5</fullName>
    </submittedName>
</protein>
<keyword evidence="10" id="KW-1185">Reference proteome</keyword>
<reference evidence="9 10" key="2">
    <citation type="submission" date="2024-05" db="EMBL/GenBank/DDBJ databases">
        <authorList>
            <person name="Chen Y."/>
            <person name="Shah S."/>
            <person name="Dougan E. K."/>
            <person name="Thang M."/>
            <person name="Chan C."/>
        </authorList>
    </citation>
    <scope>NUCLEOTIDE SEQUENCE [LARGE SCALE GENOMIC DNA]</scope>
</reference>
<evidence type="ECO:0000256" key="5">
    <source>
        <dbReference type="PROSITE-ProRule" id="PRU00723"/>
    </source>
</evidence>
<evidence type="ECO:0000256" key="2">
    <source>
        <dbReference type="ARBA" id="ARBA00022737"/>
    </source>
</evidence>
<dbReference type="PANTHER" id="PTHR12547">
    <property type="entry name" value="CCCH ZINC FINGER/TIS11-RELATED"/>
    <property type="match status" value="1"/>
</dbReference>
<feature type="compositionally biased region" description="Basic and acidic residues" evidence="6">
    <location>
        <begin position="113"/>
        <end position="122"/>
    </location>
</feature>
<dbReference type="SUPFAM" id="SSF90229">
    <property type="entry name" value="CCCH zinc finger"/>
    <property type="match status" value="3"/>
</dbReference>
<keyword evidence="1 5" id="KW-0479">Metal-binding</keyword>
<dbReference type="Gene3D" id="4.10.1000.10">
    <property type="entry name" value="Zinc finger, CCCH-type"/>
    <property type="match status" value="3"/>
</dbReference>
<dbReference type="PROSITE" id="PS50103">
    <property type="entry name" value="ZF_C3H1"/>
    <property type="match status" value="3"/>
</dbReference>
<evidence type="ECO:0000313" key="9">
    <source>
        <dbReference type="EMBL" id="CAL4799414.1"/>
    </source>
</evidence>
<dbReference type="GO" id="GO:0003729">
    <property type="term" value="F:mRNA binding"/>
    <property type="evidence" value="ECO:0007669"/>
    <property type="project" value="InterPro"/>
</dbReference>
<dbReference type="InterPro" id="IPR036855">
    <property type="entry name" value="Znf_CCCH_sf"/>
</dbReference>
<dbReference type="OrthoDB" id="415459at2759"/>
<dbReference type="Pfam" id="PF14608">
    <property type="entry name" value="zf-CCCH_2"/>
    <property type="match status" value="2"/>
</dbReference>
<dbReference type="GO" id="GO:0008270">
    <property type="term" value="F:zinc ion binding"/>
    <property type="evidence" value="ECO:0007669"/>
    <property type="project" value="UniProtKB-KW"/>
</dbReference>
<keyword evidence="3 5" id="KW-0863">Zinc-finger</keyword>
<dbReference type="InterPro" id="IPR045877">
    <property type="entry name" value="ZFP36-like"/>
</dbReference>
<dbReference type="Pfam" id="PF00642">
    <property type="entry name" value="zf-CCCH"/>
    <property type="match status" value="1"/>
</dbReference>
<feature type="compositionally biased region" description="Polar residues" evidence="6">
    <location>
        <begin position="127"/>
        <end position="148"/>
    </location>
</feature>
<sequence length="414" mass="46147">MSNGDVREKHAQQLQKTQMCKFFASGRCGKGSDCSFAHHPSEIRQRPDLNRTSMCKAFLTRGNCTNPRCAFAHDERELRATEGFFKTKLCKFADSGRCKHGKSCRFAHTQEELHAGKPKDKPVQALPQASGSRGLTVSNLTPESSPLSPISGLSDPFFGEATLPTVQTVTVLKALQALQGQLSTLSMVQAQVQAQDRALVRMGKMDSHSDQSASTRAETNTSVAGNVGANSPDRNSSGSESGEEADYEKEPVPQQDSRMRDLTTLTIFNVPDFLTQAAFISLLEDLAPVVRNAFDFFYLPWNSNQEKNLGHAIINFFLGRLPQNLQTSAIAFHSPGRVTSRDCASCQRRCRGEQRICVTFLPSVWPITKIHDSVPMFELLQMSHSCLWTYRRNCYRKQALQHGRAYHRELTVDQ</sequence>
<organism evidence="8">
    <name type="scientific">Cladocopium goreaui</name>
    <dbReference type="NCBI Taxonomy" id="2562237"/>
    <lineage>
        <taxon>Eukaryota</taxon>
        <taxon>Sar</taxon>
        <taxon>Alveolata</taxon>
        <taxon>Dinophyceae</taxon>
        <taxon>Suessiales</taxon>
        <taxon>Symbiodiniaceae</taxon>
        <taxon>Cladocopium</taxon>
    </lineage>
</organism>
<comment type="caution">
    <text evidence="8">The sequence shown here is derived from an EMBL/GenBank/DDBJ whole genome shotgun (WGS) entry which is preliminary data.</text>
</comment>
<dbReference type="PANTHER" id="PTHR12547:SF18">
    <property type="entry name" value="PROTEIN TIS11"/>
    <property type="match status" value="1"/>
</dbReference>
<feature type="zinc finger region" description="C3H1-type" evidence="5">
    <location>
        <begin position="49"/>
        <end position="76"/>
    </location>
</feature>
<evidence type="ECO:0000313" key="8">
    <source>
        <dbReference type="EMBL" id="CAI4012102.1"/>
    </source>
</evidence>
<dbReference type="Proteomes" id="UP001152797">
    <property type="component" value="Unassembled WGS sequence"/>
</dbReference>
<evidence type="ECO:0000256" key="1">
    <source>
        <dbReference type="ARBA" id="ARBA00022723"/>
    </source>
</evidence>
<feature type="domain" description="C3H1-type" evidence="7">
    <location>
        <begin position="49"/>
        <end position="76"/>
    </location>
</feature>
<evidence type="ECO:0000256" key="3">
    <source>
        <dbReference type="ARBA" id="ARBA00022771"/>
    </source>
</evidence>
<dbReference type="InterPro" id="IPR000571">
    <property type="entry name" value="Znf_CCCH"/>
</dbReference>
<gene>
    <name evidence="8" type="ORF">C1SCF055_LOCUS37199</name>
</gene>
<feature type="domain" description="C3H1-type" evidence="7">
    <location>
        <begin position="84"/>
        <end position="111"/>
    </location>
</feature>
<dbReference type="SMART" id="SM00356">
    <property type="entry name" value="ZnF_C3H1"/>
    <property type="match status" value="3"/>
</dbReference>
<dbReference type="AlphaFoldDB" id="A0A9P1GJ09"/>
<proteinExistence type="predicted"/>
<feature type="compositionally biased region" description="Polar residues" evidence="6">
    <location>
        <begin position="210"/>
        <end position="240"/>
    </location>
</feature>
<keyword evidence="4 5" id="KW-0862">Zinc</keyword>
<feature type="region of interest" description="Disordered" evidence="6">
    <location>
        <begin position="202"/>
        <end position="258"/>
    </location>
</feature>
<reference evidence="8" key="1">
    <citation type="submission" date="2022-10" db="EMBL/GenBank/DDBJ databases">
        <authorList>
            <person name="Chen Y."/>
            <person name="Dougan E. K."/>
            <person name="Chan C."/>
            <person name="Rhodes N."/>
            <person name="Thang M."/>
        </authorList>
    </citation>
    <scope>NUCLEOTIDE SEQUENCE</scope>
</reference>
<feature type="zinc finger region" description="C3H1-type" evidence="5">
    <location>
        <begin position="14"/>
        <end position="41"/>
    </location>
</feature>